<dbReference type="InterPro" id="IPR001680">
    <property type="entry name" value="WD40_rpt"/>
</dbReference>
<dbReference type="OrthoDB" id="727118at2759"/>
<proteinExistence type="inferred from homology"/>
<feature type="region of interest" description="Disordered" evidence="8">
    <location>
        <begin position="179"/>
        <end position="219"/>
    </location>
</feature>
<organism evidence="10 11">
    <name type="scientific">Ceraceosorus guamensis</name>
    <dbReference type="NCBI Taxonomy" id="1522189"/>
    <lineage>
        <taxon>Eukaryota</taxon>
        <taxon>Fungi</taxon>
        <taxon>Dikarya</taxon>
        <taxon>Basidiomycota</taxon>
        <taxon>Ustilaginomycotina</taxon>
        <taxon>Exobasidiomycetes</taxon>
        <taxon>Ceraceosorales</taxon>
        <taxon>Ceraceosoraceae</taxon>
        <taxon>Ceraceosorus</taxon>
    </lineage>
</organism>
<feature type="repeat" description="WD" evidence="6">
    <location>
        <begin position="867"/>
        <end position="899"/>
    </location>
</feature>
<dbReference type="InterPro" id="IPR013258">
    <property type="entry name" value="Striatin_N"/>
</dbReference>
<evidence type="ECO:0000256" key="1">
    <source>
        <dbReference type="ARBA" id="ARBA00009616"/>
    </source>
</evidence>
<keyword evidence="2 6" id="KW-0853">WD repeat</keyword>
<dbReference type="InterPro" id="IPR020472">
    <property type="entry name" value="WD40_PAC1"/>
</dbReference>
<keyword evidence="3" id="KW-0677">Repeat</keyword>
<feature type="compositionally biased region" description="Low complexity" evidence="8">
    <location>
        <begin position="237"/>
        <end position="248"/>
    </location>
</feature>
<keyword evidence="4" id="KW-0112">Calmodulin-binding</keyword>
<feature type="region of interest" description="Disordered" evidence="8">
    <location>
        <begin position="12"/>
        <end position="74"/>
    </location>
</feature>
<evidence type="ECO:0000256" key="2">
    <source>
        <dbReference type="ARBA" id="ARBA00022574"/>
    </source>
</evidence>
<dbReference type="Pfam" id="PF08232">
    <property type="entry name" value="Striatin"/>
    <property type="match status" value="1"/>
</dbReference>
<dbReference type="SMART" id="SM00320">
    <property type="entry name" value="WD40"/>
    <property type="match status" value="6"/>
</dbReference>
<dbReference type="Gene3D" id="1.20.5.300">
    <property type="match status" value="1"/>
</dbReference>
<sequence>MSSLLTNGMYLQQQGGGPVQGQHMFASMGPPQQQQMQQGQQQQQQQQQGSQGGPPGAPGSHGNGQNLSEAGISAPPEYSLGGVLHFLQTEWRRHERDRNEWEIERAEMRARIALLEGERRGVENLKTDLMRRVKMLEYALRQERNKYLSSGAGSTLTAAGAGPQGTISGIPATKFATLQGADRPASSSGRSSPARQESDPSASAEPATHQRGGSTFSINTLNMGTVNGLTLSGPGASLSRSNTTNSKNSRARAKAQEYLKQCLQEISYLTSTSTLNPLPDRAYTGTGGGSFSIVRPRKALLDNAPPTVGTALDDGLTLGSRSAPPGRVPGRGGTLGAPRSSLATQALPEESSESEAGSESHQGADPLGATGDVQGKSPLTEPLQAAAALDDRMAPPPAPSAGTTDLPAEYGADLPEDDEPNQVTARYRGAGDPADATASDWAKLKEAGQREREKRERQRKAQAAVNGGETAPEAATLATTSSQLNQLLKVNSRSAEDDLANLSLHDPADQAAAARAEAEKSAADDEAADRLWKSKRVLRNHLDAVRAIAFDSTDAISASDDNTIKFWHLDPATLDQPSRTAADNEPVLTFRGHTAPVTCLAVASATRRMFSGSMDSSVRVWKLPERPFTPYPPYENMELASLAGHTQAVWDMALLPQQGEGFLLATASADGTVKIWTTDDRPALQLSWDYHGTNDGRITGEAAAIDATERPVPTSVCVVHSDLRTVAVSYSNSIVKLFELRSGREVLKLKSDSTYQGTPASQVNKIVAHPTLPFLVSAHEDRHIRVFDLSTGDCTFEMLAHLDAVTALDIDPAGLTLVSGGHDCSVRFWDINGITGGATGSGVEPAKETSKAGSSQAVCVQEITAHRRKSSEGVLAVLYHPSAPFFASSGADGVVRIYG</sequence>
<feature type="compositionally biased region" description="Basic and acidic residues" evidence="8">
    <location>
        <begin position="442"/>
        <end position="456"/>
    </location>
</feature>
<dbReference type="PANTHER" id="PTHR15653:SF0">
    <property type="entry name" value="CONNECTOR OF KINASE TO AP-1, ISOFORM E"/>
    <property type="match status" value="1"/>
</dbReference>
<feature type="repeat" description="WD" evidence="6">
    <location>
        <begin position="538"/>
        <end position="570"/>
    </location>
</feature>
<dbReference type="InterPro" id="IPR051488">
    <property type="entry name" value="WD_repeat_striatin"/>
</dbReference>
<dbReference type="PROSITE" id="PS00678">
    <property type="entry name" value="WD_REPEATS_1"/>
    <property type="match status" value="1"/>
</dbReference>
<dbReference type="RefSeq" id="XP_025366920.1">
    <property type="nucleotide sequence ID" value="XM_025511374.1"/>
</dbReference>
<feature type="region of interest" description="Disordered" evidence="8">
    <location>
        <begin position="231"/>
        <end position="250"/>
    </location>
</feature>
<feature type="compositionally biased region" description="Gly residues" evidence="8">
    <location>
        <begin position="50"/>
        <end position="62"/>
    </location>
</feature>
<reference evidence="10 11" key="1">
    <citation type="journal article" date="2018" name="Mol. Biol. Evol.">
        <title>Broad Genomic Sampling Reveals a Smut Pathogenic Ancestry of the Fungal Clade Ustilaginomycotina.</title>
        <authorList>
            <person name="Kijpornyongpan T."/>
            <person name="Mondo S.J."/>
            <person name="Barry K."/>
            <person name="Sandor L."/>
            <person name="Lee J."/>
            <person name="Lipzen A."/>
            <person name="Pangilinan J."/>
            <person name="LaButti K."/>
            <person name="Hainaut M."/>
            <person name="Henrissat B."/>
            <person name="Grigoriev I.V."/>
            <person name="Spatafora J.W."/>
            <person name="Aime M.C."/>
        </authorList>
    </citation>
    <scope>NUCLEOTIDE SEQUENCE [LARGE SCALE GENOMIC DNA]</scope>
    <source>
        <strain evidence="10 11">MCA 4658</strain>
    </source>
</reference>
<feature type="repeat" description="WD" evidence="6">
    <location>
        <begin position="798"/>
        <end position="832"/>
    </location>
</feature>
<dbReference type="GO" id="GO:0005516">
    <property type="term" value="F:calmodulin binding"/>
    <property type="evidence" value="ECO:0007669"/>
    <property type="project" value="UniProtKB-KW"/>
</dbReference>
<evidence type="ECO:0000256" key="5">
    <source>
        <dbReference type="ARBA" id="ARBA00023054"/>
    </source>
</evidence>
<dbReference type="SUPFAM" id="SSF81995">
    <property type="entry name" value="beta-sandwich domain of Sec23/24"/>
    <property type="match status" value="1"/>
</dbReference>
<dbReference type="SUPFAM" id="SSF50978">
    <property type="entry name" value="WD40 repeat-like"/>
    <property type="match status" value="1"/>
</dbReference>
<feature type="compositionally biased region" description="Low complexity" evidence="8">
    <location>
        <begin position="180"/>
        <end position="195"/>
    </location>
</feature>
<dbReference type="FunCoup" id="A0A316VQY8">
    <property type="interactions" value="111"/>
</dbReference>
<evidence type="ECO:0000256" key="7">
    <source>
        <dbReference type="SAM" id="Coils"/>
    </source>
</evidence>
<protein>
    <submittedName>
        <fullName evidence="10">WD40 repeat-like protein</fullName>
    </submittedName>
</protein>
<dbReference type="STRING" id="1522189.A0A316VQY8"/>
<dbReference type="PROSITE" id="PS50294">
    <property type="entry name" value="WD_REPEATS_REGION"/>
    <property type="match status" value="5"/>
</dbReference>
<dbReference type="InterPro" id="IPR015943">
    <property type="entry name" value="WD40/YVTN_repeat-like_dom_sf"/>
</dbReference>
<dbReference type="InParanoid" id="A0A316VQY8"/>
<gene>
    <name evidence="10" type="ORF">IE81DRAFT_258420</name>
</gene>
<comment type="similarity">
    <text evidence="1">Belongs to the WD repeat striatin family.</text>
</comment>
<evidence type="ECO:0000313" key="11">
    <source>
        <dbReference type="Proteomes" id="UP000245783"/>
    </source>
</evidence>
<dbReference type="AlphaFoldDB" id="A0A316VQY8"/>
<dbReference type="Gene3D" id="2.130.10.10">
    <property type="entry name" value="YVTN repeat-like/Quinoprotein amine dehydrogenase"/>
    <property type="match status" value="2"/>
</dbReference>
<dbReference type="PROSITE" id="PS50082">
    <property type="entry name" value="WD_REPEATS_2"/>
    <property type="match status" value="5"/>
</dbReference>
<feature type="compositionally biased region" description="Low complexity" evidence="8">
    <location>
        <begin position="20"/>
        <end position="49"/>
    </location>
</feature>
<feature type="repeat" description="WD" evidence="6">
    <location>
        <begin position="590"/>
        <end position="623"/>
    </location>
</feature>
<feature type="compositionally biased region" description="Low complexity" evidence="8">
    <location>
        <begin position="461"/>
        <end position="475"/>
    </location>
</feature>
<evidence type="ECO:0000256" key="8">
    <source>
        <dbReference type="SAM" id="MobiDB-lite"/>
    </source>
</evidence>
<feature type="domain" description="Striatin N-terminal" evidence="9">
    <location>
        <begin position="80"/>
        <end position="273"/>
    </location>
</feature>
<dbReference type="Proteomes" id="UP000245783">
    <property type="component" value="Unassembled WGS sequence"/>
</dbReference>
<dbReference type="Pfam" id="PF00400">
    <property type="entry name" value="WD40"/>
    <property type="match status" value="6"/>
</dbReference>
<dbReference type="PANTHER" id="PTHR15653">
    <property type="entry name" value="STRIATIN"/>
    <property type="match status" value="1"/>
</dbReference>
<feature type="region of interest" description="Disordered" evidence="8">
    <location>
        <begin position="311"/>
        <end position="475"/>
    </location>
</feature>
<keyword evidence="5 7" id="KW-0175">Coiled coil</keyword>
<evidence type="ECO:0000256" key="3">
    <source>
        <dbReference type="ARBA" id="ARBA00022737"/>
    </source>
</evidence>
<dbReference type="EMBL" id="KZ819446">
    <property type="protein sequence ID" value="PWN39760.1"/>
    <property type="molecule type" value="Genomic_DNA"/>
</dbReference>
<dbReference type="InterPro" id="IPR036322">
    <property type="entry name" value="WD40_repeat_dom_sf"/>
</dbReference>
<accession>A0A316VQY8</accession>
<dbReference type="CDD" id="cd00200">
    <property type="entry name" value="WD40"/>
    <property type="match status" value="1"/>
</dbReference>
<dbReference type="GeneID" id="37033244"/>
<evidence type="ECO:0000259" key="9">
    <source>
        <dbReference type="Pfam" id="PF08232"/>
    </source>
</evidence>
<evidence type="ECO:0000256" key="6">
    <source>
        <dbReference type="PROSITE-ProRule" id="PRU00221"/>
    </source>
</evidence>
<feature type="coiled-coil region" evidence="7">
    <location>
        <begin position="98"/>
        <end position="125"/>
    </location>
</feature>
<dbReference type="PRINTS" id="PR00320">
    <property type="entry name" value="GPROTEINBRPT"/>
</dbReference>
<evidence type="ECO:0000256" key="4">
    <source>
        <dbReference type="ARBA" id="ARBA00022860"/>
    </source>
</evidence>
<keyword evidence="11" id="KW-1185">Reference proteome</keyword>
<evidence type="ECO:0000313" key="10">
    <source>
        <dbReference type="EMBL" id="PWN39760.1"/>
    </source>
</evidence>
<feature type="repeat" description="WD" evidence="6">
    <location>
        <begin position="642"/>
        <end position="686"/>
    </location>
</feature>
<dbReference type="InterPro" id="IPR019775">
    <property type="entry name" value="WD40_repeat_CS"/>
</dbReference>
<name>A0A316VQY8_9BASI</name>